<reference evidence="1" key="2">
    <citation type="submission" date="2020-05" db="UniProtKB">
        <authorList>
            <consortium name="EnsemblMetazoa"/>
        </authorList>
    </citation>
    <scope>IDENTIFICATION</scope>
    <source>
        <strain evidence="1">IAEA</strain>
    </source>
</reference>
<dbReference type="AlphaFoldDB" id="A0A1B0AXX4"/>
<dbReference type="VEuPathDB" id="VectorBase:GPPI012411"/>
<reference evidence="2" key="1">
    <citation type="submission" date="2015-01" db="EMBL/GenBank/DDBJ databases">
        <authorList>
            <person name="Aksoy S."/>
            <person name="Warren W."/>
            <person name="Wilson R.K."/>
        </authorList>
    </citation>
    <scope>NUCLEOTIDE SEQUENCE [LARGE SCALE GENOMIC DNA]</scope>
    <source>
        <strain evidence="2">IAEA</strain>
    </source>
</reference>
<dbReference type="EMBL" id="JXJN01005446">
    <property type="status" value="NOT_ANNOTATED_CDS"/>
    <property type="molecule type" value="Genomic_DNA"/>
</dbReference>
<keyword evidence="2" id="KW-1185">Reference proteome</keyword>
<evidence type="ECO:0000313" key="2">
    <source>
        <dbReference type="Proteomes" id="UP000092460"/>
    </source>
</evidence>
<sequence length="92" mass="10442">MLTGNQFSYKFKAETIFKINRIIGAETKLEYIICNFVPMSIKFLPQMILNPSQAQKGRLNFVFDDGLIASFSTSYVPARNANQPREMLVSTS</sequence>
<dbReference type="Proteomes" id="UP000092460">
    <property type="component" value="Unassembled WGS sequence"/>
</dbReference>
<name>A0A1B0AXX4_9MUSC</name>
<accession>A0A1B0AXX4</accession>
<protein>
    <submittedName>
        <fullName evidence="1">Uncharacterized protein</fullName>
    </submittedName>
</protein>
<dbReference type="EnsemblMetazoa" id="GPPI012411-RA">
    <property type="protein sequence ID" value="GPPI012411-PA"/>
    <property type="gene ID" value="GPPI012411"/>
</dbReference>
<proteinExistence type="predicted"/>
<organism evidence="1 2">
    <name type="scientific">Glossina palpalis gambiensis</name>
    <dbReference type="NCBI Taxonomy" id="67801"/>
    <lineage>
        <taxon>Eukaryota</taxon>
        <taxon>Metazoa</taxon>
        <taxon>Ecdysozoa</taxon>
        <taxon>Arthropoda</taxon>
        <taxon>Hexapoda</taxon>
        <taxon>Insecta</taxon>
        <taxon>Pterygota</taxon>
        <taxon>Neoptera</taxon>
        <taxon>Endopterygota</taxon>
        <taxon>Diptera</taxon>
        <taxon>Brachycera</taxon>
        <taxon>Muscomorpha</taxon>
        <taxon>Hippoboscoidea</taxon>
        <taxon>Glossinidae</taxon>
        <taxon>Glossina</taxon>
    </lineage>
</organism>
<evidence type="ECO:0000313" key="1">
    <source>
        <dbReference type="EnsemblMetazoa" id="GPPI012411-PA"/>
    </source>
</evidence>